<proteinExistence type="predicted"/>
<name>A0A7Z0D8Y4_9ACTN</name>
<reference evidence="6 7" key="1">
    <citation type="submission" date="2020-07" db="EMBL/GenBank/DDBJ databases">
        <title>Sequencing the genomes of 1000 actinobacteria strains.</title>
        <authorList>
            <person name="Klenk H.-P."/>
        </authorList>
    </citation>
    <scope>NUCLEOTIDE SEQUENCE [LARGE SCALE GENOMIC DNA]</scope>
    <source>
        <strain evidence="6 7">DSM 103164</strain>
    </source>
</reference>
<evidence type="ECO:0000259" key="5">
    <source>
        <dbReference type="PROSITE" id="PS50977"/>
    </source>
</evidence>
<dbReference type="InterPro" id="IPR036271">
    <property type="entry name" value="Tet_transcr_reg_TetR-rel_C_sf"/>
</dbReference>
<dbReference type="AlphaFoldDB" id="A0A7Z0D8Y4"/>
<dbReference type="PRINTS" id="PR00455">
    <property type="entry name" value="HTHTETR"/>
</dbReference>
<feature type="DNA-binding region" description="H-T-H motif" evidence="4">
    <location>
        <begin position="38"/>
        <end position="57"/>
    </location>
</feature>
<dbReference type="SUPFAM" id="SSF46689">
    <property type="entry name" value="Homeodomain-like"/>
    <property type="match status" value="1"/>
</dbReference>
<dbReference type="InterPro" id="IPR001647">
    <property type="entry name" value="HTH_TetR"/>
</dbReference>
<evidence type="ECO:0000313" key="6">
    <source>
        <dbReference type="EMBL" id="NYI71087.1"/>
    </source>
</evidence>
<dbReference type="PANTHER" id="PTHR30055:SF151">
    <property type="entry name" value="TRANSCRIPTIONAL REGULATORY PROTEIN"/>
    <property type="match status" value="1"/>
</dbReference>
<evidence type="ECO:0000256" key="4">
    <source>
        <dbReference type="PROSITE-ProRule" id="PRU00335"/>
    </source>
</evidence>
<dbReference type="EMBL" id="JACBZS010000001">
    <property type="protein sequence ID" value="NYI71087.1"/>
    <property type="molecule type" value="Genomic_DNA"/>
</dbReference>
<dbReference type="Proteomes" id="UP000527616">
    <property type="component" value="Unassembled WGS sequence"/>
</dbReference>
<dbReference type="PROSITE" id="PS50977">
    <property type="entry name" value="HTH_TETR_2"/>
    <property type="match status" value="1"/>
</dbReference>
<dbReference type="Pfam" id="PF00440">
    <property type="entry name" value="TetR_N"/>
    <property type="match status" value="1"/>
</dbReference>
<organism evidence="6 7">
    <name type="scientific">Naumannella cuiyingiana</name>
    <dbReference type="NCBI Taxonomy" id="1347891"/>
    <lineage>
        <taxon>Bacteria</taxon>
        <taxon>Bacillati</taxon>
        <taxon>Actinomycetota</taxon>
        <taxon>Actinomycetes</taxon>
        <taxon>Propionibacteriales</taxon>
        <taxon>Propionibacteriaceae</taxon>
        <taxon>Naumannella</taxon>
    </lineage>
</organism>
<sequence>MITETSSRGPGERAGLTRAAVIGTASRLLTERGGPGVSMRAVARELGVAPNALYSHVRDKDDLLDAVLDASLAGIRPPRKLADPRAGLTTIMKQSFGTLLRHPELVPIFLARQGSRGPNAVRLGVAMDALLARAGVADPDQARLALITHAIGTAALVRTDADAPLSIARVRRLFETSLGWLLDGILGHGSGTVRD</sequence>
<dbReference type="GO" id="GO:0003700">
    <property type="term" value="F:DNA-binding transcription factor activity"/>
    <property type="evidence" value="ECO:0007669"/>
    <property type="project" value="TreeGrafter"/>
</dbReference>
<dbReference type="Gene3D" id="1.10.357.10">
    <property type="entry name" value="Tetracycline Repressor, domain 2"/>
    <property type="match status" value="1"/>
</dbReference>
<dbReference type="GO" id="GO:0000976">
    <property type="term" value="F:transcription cis-regulatory region binding"/>
    <property type="evidence" value="ECO:0007669"/>
    <property type="project" value="TreeGrafter"/>
</dbReference>
<evidence type="ECO:0000256" key="1">
    <source>
        <dbReference type="ARBA" id="ARBA00023015"/>
    </source>
</evidence>
<comment type="caution">
    <text evidence="6">The sequence shown here is derived from an EMBL/GenBank/DDBJ whole genome shotgun (WGS) entry which is preliminary data.</text>
</comment>
<dbReference type="SUPFAM" id="SSF48498">
    <property type="entry name" value="Tetracyclin repressor-like, C-terminal domain"/>
    <property type="match status" value="1"/>
</dbReference>
<evidence type="ECO:0000256" key="3">
    <source>
        <dbReference type="ARBA" id="ARBA00023163"/>
    </source>
</evidence>
<protein>
    <submittedName>
        <fullName evidence="6">AcrR family transcriptional regulator</fullName>
    </submittedName>
</protein>
<dbReference type="InterPro" id="IPR009057">
    <property type="entry name" value="Homeodomain-like_sf"/>
</dbReference>
<dbReference type="InterPro" id="IPR050109">
    <property type="entry name" value="HTH-type_TetR-like_transc_reg"/>
</dbReference>
<keyword evidence="2 4" id="KW-0238">DNA-binding</keyword>
<dbReference type="RefSeq" id="WP_179444956.1">
    <property type="nucleotide sequence ID" value="NZ_JACBZS010000001.1"/>
</dbReference>
<accession>A0A7Z0D8Y4</accession>
<feature type="domain" description="HTH tetR-type" evidence="5">
    <location>
        <begin position="15"/>
        <end position="75"/>
    </location>
</feature>
<gene>
    <name evidence="6" type="ORF">GGQ54_001647</name>
</gene>
<keyword evidence="7" id="KW-1185">Reference proteome</keyword>
<keyword evidence="1" id="KW-0805">Transcription regulation</keyword>
<keyword evidence="3" id="KW-0804">Transcription</keyword>
<evidence type="ECO:0000256" key="2">
    <source>
        <dbReference type="ARBA" id="ARBA00023125"/>
    </source>
</evidence>
<dbReference type="PANTHER" id="PTHR30055">
    <property type="entry name" value="HTH-TYPE TRANSCRIPTIONAL REGULATOR RUTR"/>
    <property type="match status" value="1"/>
</dbReference>
<evidence type="ECO:0000313" key="7">
    <source>
        <dbReference type="Proteomes" id="UP000527616"/>
    </source>
</evidence>